<reference evidence="1" key="1">
    <citation type="submission" date="2020-08" db="EMBL/GenBank/DDBJ databases">
        <title>Multicomponent nature underlies the extraordinary mechanical properties of spider dragline silk.</title>
        <authorList>
            <person name="Kono N."/>
            <person name="Nakamura H."/>
            <person name="Mori M."/>
            <person name="Yoshida Y."/>
            <person name="Ohtoshi R."/>
            <person name="Malay A.D."/>
            <person name="Moran D.A.P."/>
            <person name="Tomita M."/>
            <person name="Numata K."/>
            <person name="Arakawa K."/>
        </authorList>
    </citation>
    <scope>NUCLEOTIDE SEQUENCE</scope>
</reference>
<evidence type="ECO:0000313" key="2">
    <source>
        <dbReference type="Proteomes" id="UP000887159"/>
    </source>
</evidence>
<keyword evidence="2" id="KW-1185">Reference proteome</keyword>
<protein>
    <submittedName>
        <fullName evidence="1">Uncharacterized protein</fullName>
    </submittedName>
</protein>
<evidence type="ECO:0000313" key="1">
    <source>
        <dbReference type="EMBL" id="GFX90265.1"/>
    </source>
</evidence>
<proteinExistence type="predicted"/>
<gene>
    <name evidence="1" type="ORF">TNCV_3848401</name>
</gene>
<dbReference type="Proteomes" id="UP000887159">
    <property type="component" value="Unassembled WGS sequence"/>
</dbReference>
<sequence length="116" mass="13097">MPHRLGDHDPTTDFYSAHTLVMDSSDLKYFGRDCILGNSTPSVRRYLIGGDIQTTEVKTIILSRLLLKFKRMKVATDDSKECGMTTLTPERGGMKNKKDLFKSGTRRSLLFPQKAV</sequence>
<comment type="caution">
    <text evidence="1">The sequence shown here is derived from an EMBL/GenBank/DDBJ whole genome shotgun (WGS) entry which is preliminary data.</text>
</comment>
<accession>A0A8X6RA12</accession>
<name>A0A8X6RA12_TRICX</name>
<dbReference type="AlphaFoldDB" id="A0A8X6RA12"/>
<dbReference type="EMBL" id="BMAU01021094">
    <property type="protein sequence ID" value="GFX90265.1"/>
    <property type="molecule type" value="Genomic_DNA"/>
</dbReference>
<organism evidence="1 2">
    <name type="scientific">Trichonephila clavipes</name>
    <name type="common">Golden silk orbweaver</name>
    <name type="synonym">Nephila clavipes</name>
    <dbReference type="NCBI Taxonomy" id="2585209"/>
    <lineage>
        <taxon>Eukaryota</taxon>
        <taxon>Metazoa</taxon>
        <taxon>Ecdysozoa</taxon>
        <taxon>Arthropoda</taxon>
        <taxon>Chelicerata</taxon>
        <taxon>Arachnida</taxon>
        <taxon>Araneae</taxon>
        <taxon>Araneomorphae</taxon>
        <taxon>Entelegynae</taxon>
        <taxon>Araneoidea</taxon>
        <taxon>Nephilidae</taxon>
        <taxon>Trichonephila</taxon>
    </lineage>
</organism>